<feature type="compositionally biased region" description="Low complexity" evidence="1">
    <location>
        <begin position="177"/>
        <end position="199"/>
    </location>
</feature>
<evidence type="ECO:0000313" key="3">
    <source>
        <dbReference type="WBParaSite" id="Pan_g6971.t1"/>
    </source>
</evidence>
<feature type="region of interest" description="Disordered" evidence="1">
    <location>
        <begin position="460"/>
        <end position="652"/>
    </location>
</feature>
<proteinExistence type="predicted"/>
<feature type="compositionally biased region" description="Polar residues" evidence="1">
    <location>
        <begin position="1"/>
        <end position="22"/>
    </location>
</feature>
<feature type="compositionally biased region" description="Low complexity" evidence="1">
    <location>
        <begin position="318"/>
        <end position="330"/>
    </location>
</feature>
<name>A0A7E4W4M8_PANRE</name>
<feature type="compositionally biased region" description="Polar residues" evidence="1">
    <location>
        <begin position="132"/>
        <end position="147"/>
    </location>
</feature>
<keyword evidence="2" id="KW-1185">Reference proteome</keyword>
<feature type="compositionally biased region" description="Acidic residues" evidence="1">
    <location>
        <begin position="630"/>
        <end position="643"/>
    </location>
</feature>
<protein>
    <submittedName>
        <fullName evidence="3">SANT domain-containing protein</fullName>
    </submittedName>
</protein>
<evidence type="ECO:0000256" key="1">
    <source>
        <dbReference type="SAM" id="MobiDB-lite"/>
    </source>
</evidence>
<feature type="compositionally biased region" description="Polar residues" evidence="1">
    <location>
        <begin position="265"/>
        <end position="305"/>
    </location>
</feature>
<dbReference type="WBParaSite" id="Pan_g6971.t1">
    <property type="protein sequence ID" value="Pan_g6971.t1"/>
    <property type="gene ID" value="Pan_g6971"/>
</dbReference>
<dbReference type="Proteomes" id="UP000492821">
    <property type="component" value="Unassembled WGS sequence"/>
</dbReference>
<feature type="compositionally biased region" description="Basic and acidic residues" evidence="1">
    <location>
        <begin position="359"/>
        <end position="370"/>
    </location>
</feature>
<feature type="compositionally biased region" description="Polar residues" evidence="1">
    <location>
        <begin position="494"/>
        <end position="504"/>
    </location>
</feature>
<feature type="compositionally biased region" description="Basic and acidic residues" evidence="1">
    <location>
        <begin position="307"/>
        <end position="317"/>
    </location>
</feature>
<feature type="compositionally biased region" description="Acidic residues" evidence="1">
    <location>
        <begin position="509"/>
        <end position="531"/>
    </location>
</feature>
<feature type="compositionally biased region" description="Acidic residues" evidence="1">
    <location>
        <begin position="607"/>
        <end position="621"/>
    </location>
</feature>
<sequence>MHDLNGSGQCLLQQASSSQPNLRSEKVTNKQVILSQDTAGTSQQCDNALGSTTTNPPTTQPVFSSSTNPAPLLSSNPDSQPQSQFPIDVTNRYNSTDDEAAARAFQMRLQAKPNAYNTIIHGADIPKRSTSRKPTTGQRKPIPTSSDAATKSSPRKPKPRPSPKGAAPKRQRSSTVTAKSNSNNSTPSTSKSPSRPPATKLKKPNTDKDLRNPLYVSIDPENGTTVPVQQKGIPVVHRKVGTHVNPAISKAINGVDVIAIDDTASPSISNTDTTSMDNSPISVSEQCGYSEATTSSPASNLSTTLTEDDKSADKHPAAESAVSSVQSAEEPMQYSDNDTLTYENPVPADSTTALNGFDPELRSMPDKEGDTEMSADQGRKRLVKNALSVLTPWSNRVPVQQEYRVNRTVTKEEAVAQPSVMGPSGAEIVKQLVTGLDLADTWGLEVPDKVFHNKECADQSFSYNDSDRDEPLDVVPDPTGLYKPDEFDDDIETSEASTRVNSRASVEIVEPEASDDSSVEIVEPEASDDSSVEILSSEGSSEESWTSDESSSDEESDSTPYCSDGEFSPVSYLSDGDSSVQYLSDSDEESETPADAADKESETAADVAEEEGETAADEAEGETASVICLSDEEEESSDEESTKEDDLSITPDQVAQIKQRFNLKTYEEVADKITELQELALEAEELRAVVEEQKRQAHLSPKKPDIPRRQMPKLPPKYVGKPKHKKSSTNAPVVFKKHIIKKHPMERIYGERMTAEDRAYMRIRRVTRATCRNYIKRWMPNPFETKWYKQAKFMPRTQPQRLRRVVVGKPGELPTFRPIEDVPVPSPPKQNIVKPSNLQRLASHVRYFDSASAASSIHAVTLPSVTNAVDSGNSLIILEALVFMELDDGRRRDSILNSGKPNGKELRRTLNFLYPLEMDSFDDIPVEPEAPVSTEASADTDAPVGRSKRLKAKNTVSTSALLFLAICLALLASGLPKLTSQNPENGRNGYEIYTLC</sequence>
<evidence type="ECO:0000313" key="2">
    <source>
        <dbReference type="Proteomes" id="UP000492821"/>
    </source>
</evidence>
<feature type="compositionally biased region" description="Low complexity" evidence="1">
    <location>
        <begin position="532"/>
        <end position="549"/>
    </location>
</feature>
<accession>A0A7E4W4M8</accession>
<feature type="compositionally biased region" description="Basic residues" evidence="1">
    <location>
        <begin position="153"/>
        <end position="172"/>
    </location>
</feature>
<feature type="region of interest" description="Disordered" evidence="1">
    <location>
        <begin position="1"/>
        <end position="90"/>
    </location>
</feature>
<feature type="region of interest" description="Disordered" evidence="1">
    <location>
        <begin position="693"/>
        <end position="729"/>
    </location>
</feature>
<feature type="region of interest" description="Disordered" evidence="1">
    <location>
        <begin position="925"/>
        <end position="945"/>
    </location>
</feature>
<reference evidence="2" key="1">
    <citation type="journal article" date="2013" name="Genetics">
        <title>The draft genome and transcriptome of Panagrellus redivivus are shaped by the harsh demands of a free-living lifestyle.</title>
        <authorList>
            <person name="Srinivasan J."/>
            <person name="Dillman A.R."/>
            <person name="Macchietto M.G."/>
            <person name="Heikkinen L."/>
            <person name="Lakso M."/>
            <person name="Fracchia K.M."/>
            <person name="Antoshechkin I."/>
            <person name="Mortazavi A."/>
            <person name="Wong G."/>
            <person name="Sternberg P.W."/>
        </authorList>
    </citation>
    <scope>NUCLEOTIDE SEQUENCE [LARGE SCALE GENOMIC DNA]</scope>
    <source>
        <strain evidence="2">MT8872</strain>
    </source>
</reference>
<reference evidence="3" key="2">
    <citation type="submission" date="2020-10" db="UniProtKB">
        <authorList>
            <consortium name="WormBaseParasite"/>
        </authorList>
    </citation>
    <scope>IDENTIFICATION</scope>
</reference>
<feature type="compositionally biased region" description="Polar residues" evidence="1">
    <location>
        <begin position="29"/>
        <end position="85"/>
    </location>
</feature>
<dbReference type="AlphaFoldDB" id="A0A7E4W4M8"/>
<feature type="region of interest" description="Disordered" evidence="1">
    <location>
        <begin position="265"/>
        <end position="376"/>
    </location>
</feature>
<feature type="region of interest" description="Disordered" evidence="1">
    <location>
        <begin position="118"/>
        <end position="225"/>
    </location>
</feature>
<organism evidence="2 3">
    <name type="scientific">Panagrellus redivivus</name>
    <name type="common">Microworm</name>
    <dbReference type="NCBI Taxonomy" id="6233"/>
    <lineage>
        <taxon>Eukaryota</taxon>
        <taxon>Metazoa</taxon>
        <taxon>Ecdysozoa</taxon>
        <taxon>Nematoda</taxon>
        <taxon>Chromadorea</taxon>
        <taxon>Rhabditida</taxon>
        <taxon>Tylenchina</taxon>
        <taxon>Panagrolaimomorpha</taxon>
        <taxon>Panagrolaimoidea</taxon>
        <taxon>Panagrolaimidae</taxon>
        <taxon>Panagrellus</taxon>
    </lineage>
</organism>